<proteinExistence type="predicted"/>
<feature type="region of interest" description="Disordered" evidence="1">
    <location>
        <begin position="114"/>
        <end position="133"/>
    </location>
</feature>
<gene>
    <name evidence="3" type="ORF">NKR23_g5084</name>
</gene>
<evidence type="ECO:0000313" key="3">
    <source>
        <dbReference type="EMBL" id="KAJ9148446.1"/>
    </source>
</evidence>
<evidence type="ECO:0000313" key="4">
    <source>
        <dbReference type="Proteomes" id="UP001174694"/>
    </source>
</evidence>
<comment type="caution">
    <text evidence="3">The sequence shown here is derived from an EMBL/GenBank/DDBJ whole genome shotgun (WGS) entry which is preliminary data.</text>
</comment>
<dbReference type="EMBL" id="JANBVO010000013">
    <property type="protein sequence ID" value="KAJ9148446.1"/>
    <property type="molecule type" value="Genomic_DNA"/>
</dbReference>
<sequence>MLDNTGGAFPGGKALWYAALKIWDSNVKGSEPPSLSTSSAAVKRLQSRNEAKEVVYGFKDSSGRYVTCSLVLRDHMDPNGPAATRMKRRIQEVHPNLYIPPPFSLSREEHLKFEDMDDTLRSGDTPKKQGRRDEKLLETVEVLNAPFYAKSGIKSVRARKRAIEEDDERPEDKRRKRDATQQLLEGRPAKRSRKAESKKPKDFVSYTDDEGYEDEDEDGEAWSSDHRRRARRPTADGEDILEQLGSFQSRETTIVPPPKRYRILAKSGAYSGNPGINSLPSSFFSRTDAIDNKQPTSSAEVRFLQPNTRLEESEGEEDRDDFGSIAFSAAPDRTNLSGAKSDANDVVPERFSGTIVLSDSQGSRGSWPALDDKFFQENDGSFAMRGWMPNPQDLSRELLPRSSQEMAGRLSNRFKPESWADPAWGYYCQTVEQCKKWELSDDGTQVMGSVRVAPDYIFINFSSTQSVSSMAQISDLQWLEENNWTLQTIPYNSLEDDTAEDFDELFGIIRRGPRRGRGRPRGRGGRRSLAGPASRGESGPQQRKKDVVPMEKARELTAYPRTSDDYIRPSESISGDLDWGATNTRIAAFVCTSTLLGGLNRAQDWGLLMRLFPDMKISRLRRYWKEIRKEREGFIQDLTETFQDAFLEAYESGELPPIDYDDLLAYDWPGLIKWTLQLTTQKSVQLPASREELEESFNVEDAEVDTRDWREDYYHWQRSIFKRFQDATSEAAAMAVQPVGPKRNVDDLAVLARSWVRAVCVTAENKYPSSLIREKLSKLGGLDAKQINGLLHDAINELESRKILRRRPRTSAGPPYSLNERFETSLSRYSQEDKLTQAIAFKSKLDEAFRRNEKVEVPYILDDGMIMAIMNLQAAGRVRTEPLSEPNIPFGFRPGFYETRQLPKKHYHWSLRVAPTETYLYNEDIDILKKAAGAAIPGERPDGKLPVWCDIFGDVEKGRWARLLGAVSFMLATRGAMTVERTFAALKTVTEVFEVEVIMQWAKELGILVEVIDGGALTVAEWWWLVCGSQLGGHAGDAGPPKTAVAEEDS</sequence>
<feature type="region of interest" description="Disordered" evidence="1">
    <location>
        <begin position="156"/>
        <end position="253"/>
    </location>
</feature>
<evidence type="ECO:0000256" key="1">
    <source>
        <dbReference type="SAM" id="MobiDB-lite"/>
    </source>
</evidence>
<keyword evidence="4" id="KW-1185">Reference proteome</keyword>
<reference evidence="3" key="1">
    <citation type="submission" date="2022-07" db="EMBL/GenBank/DDBJ databases">
        <title>Fungi with potential for degradation of polypropylene.</title>
        <authorList>
            <person name="Gostincar C."/>
        </authorList>
    </citation>
    <scope>NUCLEOTIDE SEQUENCE</scope>
    <source>
        <strain evidence="3">EXF-13308</strain>
    </source>
</reference>
<feature type="domain" description="Transcription factor tau subunit sfc3/Tfc3 C-terminal" evidence="2">
    <location>
        <begin position="583"/>
        <end position="981"/>
    </location>
</feature>
<evidence type="ECO:0000259" key="2">
    <source>
        <dbReference type="Pfam" id="PF20222"/>
    </source>
</evidence>
<feature type="compositionally biased region" description="Basic and acidic residues" evidence="1">
    <location>
        <begin position="543"/>
        <end position="554"/>
    </location>
</feature>
<feature type="region of interest" description="Disordered" evidence="1">
    <location>
        <begin position="511"/>
        <end position="554"/>
    </location>
</feature>
<name>A0AA38RHK1_9PEZI</name>
<organism evidence="3 4">
    <name type="scientific">Pleurostoma richardsiae</name>
    <dbReference type="NCBI Taxonomy" id="41990"/>
    <lineage>
        <taxon>Eukaryota</taxon>
        <taxon>Fungi</taxon>
        <taxon>Dikarya</taxon>
        <taxon>Ascomycota</taxon>
        <taxon>Pezizomycotina</taxon>
        <taxon>Sordariomycetes</taxon>
        <taxon>Sordariomycetidae</taxon>
        <taxon>Calosphaeriales</taxon>
        <taxon>Pleurostomataceae</taxon>
        <taxon>Pleurostoma</taxon>
    </lineage>
</organism>
<dbReference type="Pfam" id="PF20222">
    <property type="entry name" value="DUF6581"/>
    <property type="match status" value="1"/>
</dbReference>
<feature type="compositionally biased region" description="Basic residues" evidence="1">
    <location>
        <begin position="511"/>
        <end position="526"/>
    </location>
</feature>
<dbReference type="InterPro" id="IPR046488">
    <property type="entry name" value="Sfc3/Tfc3_C"/>
</dbReference>
<accession>A0AA38RHK1</accession>
<protein>
    <submittedName>
        <fullName evidence="3">Transcription factor tau subunit sfc3</fullName>
    </submittedName>
</protein>
<feature type="compositionally biased region" description="Acidic residues" evidence="1">
    <location>
        <begin position="207"/>
        <end position="220"/>
    </location>
</feature>
<dbReference type="AlphaFoldDB" id="A0AA38RHK1"/>
<dbReference type="Proteomes" id="UP001174694">
    <property type="component" value="Unassembled WGS sequence"/>
</dbReference>
<feature type="region of interest" description="Disordered" evidence="1">
    <location>
        <begin position="292"/>
        <end position="320"/>
    </location>
</feature>